<dbReference type="Pfam" id="PF03061">
    <property type="entry name" value="4HBT"/>
    <property type="match status" value="1"/>
</dbReference>
<evidence type="ECO:0000256" key="5">
    <source>
        <dbReference type="ARBA" id="ARBA00060586"/>
    </source>
</evidence>
<evidence type="ECO:0000256" key="7">
    <source>
        <dbReference type="ARBA" id="ARBA00066058"/>
    </source>
</evidence>
<comment type="similarity">
    <text evidence="6">Belongs to the 4-hydroxybenzoyl-CoA thioesterase family. DHNA-CoA hydrolase subfamily.</text>
</comment>
<evidence type="ECO:0000259" key="8">
    <source>
        <dbReference type="Pfam" id="PF03061"/>
    </source>
</evidence>
<keyword evidence="10" id="KW-1185">Reference proteome</keyword>
<dbReference type="InterPro" id="IPR029069">
    <property type="entry name" value="HotDog_dom_sf"/>
</dbReference>
<comment type="pathway">
    <text evidence="5">Quinol/quinone metabolism; 1,4-dihydroxy-2-naphthoate biosynthesis; 1,4-dihydroxy-2-naphthoate from chorismate: step 7/7.</text>
</comment>
<reference evidence="9" key="1">
    <citation type="submission" date="2021-03" db="EMBL/GenBank/DDBJ databases">
        <authorList>
            <person name="Li Z."/>
            <person name="Yang C."/>
        </authorList>
    </citation>
    <scope>NUCLEOTIDE SEQUENCE</scope>
    <source>
        <strain evidence="9">Dzin_1.0</strain>
        <tissue evidence="9">Leaf</tissue>
    </source>
</reference>
<comment type="pathway">
    <text evidence="4">Cofactor biosynthesis; phylloquinone biosynthesis.</text>
</comment>
<accession>A0A9D5HJF6</accession>
<dbReference type="GO" id="GO:0005777">
    <property type="term" value="C:peroxisome"/>
    <property type="evidence" value="ECO:0007669"/>
    <property type="project" value="UniProtKB-SubCell"/>
</dbReference>
<dbReference type="Proteomes" id="UP001085076">
    <property type="component" value="Miscellaneous, Linkage group lg03"/>
</dbReference>
<reference evidence="9" key="2">
    <citation type="journal article" date="2022" name="Hortic Res">
        <title>The genome of Dioscorea zingiberensis sheds light on the biosynthesis, origin and evolution of the medicinally important diosgenin saponins.</title>
        <authorList>
            <person name="Li Y."/>
            <person name="Tan C."/>
            <person name="Li Z."/>
            <person name="Guo J."/>
            <person name="Li S."/>
            <person name="Chen X."/>
            <person name="Wang C."/>
            <person name="Dai X."/>
            <person name="Yang H."/>
            <person name="Song W."/>
            <person name="Hou L."/>
            <person name="Xu J."/>
            <person name="Tong Z."/>
            <person name="Xu A."/>
            <person name="Yuan X."/>
            <person name="Wang W."/>
            <person name="Yang Q."/>
            <person name="Chen L."/>
            <person name="Sun Z."/>
            <person name="Wang K."/>
            <person name="Pan B."/>
            <person name="Chen J."/>
            <person name="Bao Y."/>
            <person name="Liu F."/>
            <person name="Qi X."/>
            <person name="Gang D.R."/>
            <person name="Wen J."/>
            <person name="Li J."/>
        </authorList>
    </citation>
    <scope>NUCLEOTIDE SEQUENCE</scope>
    <source>
        <strain evidence="9">Dzin_1.0</strain>
    </source>
</reference>
<protein>
    <recommendedName>
        <fullName evidence="8">Thioesterase domain-containing protein</fullName>
    </recommendedName>
</protein>
<dbReference type="Gene3D" id="3.10.129.10">
    <property type="entry name" value="Hotdog Thioesterase"/>
    <property type="match status" value="1"/>
</dbReference>
<dbReference type="AlphaFoldDB" id="A0A9D5HJF6"/>
<gene>
    <name evidence="9" type="ORF">J5N97_014213</name>
</gene>
<evidence type="ECO:0000256" key="4">
    <source>
        <dbReference type="ARBA" id="ARBA00060572"/>
    </source>
</evidence>
<dbReference type="OrthoDB" id="46529at2759"/>
<keyword evidence="3" id="KW-0576">Peroxisome</keyword>
<dbReference type="InterPro" id="IPR003736">
    <property type="entry name" value="PAAI_dom"/>
</dbReference>
<comment type="caution">
    <text evidence="9">The sequence shown here is derived from an EMBL/GenBank/DDBJ whole genome shotgun (WGS) entry which is preliminary data.</text>
</comment>
<feature type="domain" description="Thioesterase" evidence="8">
    <location>
        <begin position="49"/>
        <end position="124"/>
    </location>
</feature>
<dbReference type="PANTHER" id="PTHR43240:SF24">
    <property type="entry name" value="OS05G0137700 PROTEIN"/>
    <property type="match status" value="1"/>
</dbReference>
<evidence type="ECO:0000313" key="9">
    <source>
        <dbReference type="EMBL" id="KAJ0978739.1"/>
    </source>
</evidence>
<keyword evidence="2" id="KW-0378">Hydrolase</keyword>
<comment type="subcellular location">
    <subcellularLocation>
        <location evidence="1">Peroxisome</location>
    </subcellularLocation>
</comment>
<dbReference type="EMBL" id="JAGGNH010000003">
    <property type="protein sequence ID" value="KAJ0978739.1"/>
    <property type="molecule type" value="Genomic_DNA"/>
</dbReference>
<dbReference type="NCBIfam" id="TIGR00369">
    <property type="entry name" value="unchar_dom_1"/>
    <property type="match status" value="1"/>
</dbReference>
<dbReference type="GO" id="GO:0042372">
    <property type="term" value="P:phylloquinone biosynthetic process"/>
    <property type="evidence" value="ECO:0007669"/>
    <property type="project" value="TreeGrafter"/>
</dbReference>
<evidence type="ECO:0000256" key="1">
    <source>
        <dbReference type="ARBA" id="ARBA00004275"/>
    </source>
</evidence>
<evidence type="ECO:0000256" key="6">
    <source>
        <dbReference type="ARBA" id="ARBA00061187"/>
    </source>
</evidence>
<evidence type="ECO:0000256" key="3">
    <source>
        <dbReference type="ARBA" id="ARBA00023140"/>
    </source>
</evidence>
<dbReference type="SUPFAM" id="SSF54637">
    <property type="entry name" value="Thioesterase/thiol ester dehydrase-isomerase"/>
    <property type="match status" value="1"/>
</dbReference>
<sequence>MVGEKAPSPAPITAKLDRTLHALGFQYDLVSPERIAGHLKVTETCCQPFNVLNGGVSALMAESLASMGAYIASGFKRVAGVQLATNHLRAALLGDFLEADARPVHAGKTIQVWEVHIWKIDPSTAEKKTLVSTSRVTLLSNRQAPNDLKDYEQMIKSFAKL</sequence>
<dbReference type="CDD" id="cd03443">
    <property type="entry name" value="PaaI_thioesterase"/>
    <property type="match status" value="1"/>
</dbReference>
<evidence type="ECO:0000256" key="2">
    <source>
        <dbReference type="ARBA" id="ARBA00022801"/>
    </source>
</evidence>
<dbReference type="GO" id="GO:0061522">
    <property type="term" value="F:1,4-dihydroxy-2-naphthoyl-CoA thioesterase activity"/>
    <property type="evidence" value="ECO:0007669"/>
    <property type="project" value="TreeGrafter"/>
</dbReference>
<dbReference type="FunFam" id="3.10.129.10:FF:000048">
    <property type="entry name" value="14-dihydroxy-2-naphthoyl-CoA thioesterase 1"/>
    <property type="match status" value="1"/>
</dbReference>
<dbReference type="PANTHER" id="PTHR43240">
    <property type="entry name" value="1,4-DIHYDROXY-2-NAPHTHOYL-COA THIOESTERASE 1"/>
    <property type="match status" value="1"/>
</dbReference>
<organism evidence="9 10">
    <name type="scientific">Dioscorea zingiberensis</name>
    <dbReference type="NCBI Taxonomy" id="325984"/>
    <lineage>
        <taxon>Eukaryota</taxon>
        <taxon>Viridiplantae</taxon>
        <taxon>Streptophyta</taxon>
        <taxon>Embryophyta</taxon>
        <taxon>Tracheophyta</taxon>
        <taxon>Spermatophyta</taxon>
        <taxon>Magnoliopsida</taxon>
        <taxon>Liliopsida</taxon>
        <taxon>Dioscoreales</taxon>
        <taxon>Dioscoreaceae</taxon>
        <taxon>Dioscorea</taxon>
    </lineage>
</organism>
<evidence type="ECO:0000313" key="10">
    <source>
        <dbReference type="Proteomes" id="UP001085076"/>
    </source>
</evidence>
<proteinExistence type="inferred from homology"/>
<comment type="subunit">
    <text evidence="7">Homotetramers.</text>
</comment>
<name>A0A9D5HJF6_9LILI</name>
<dbReference type="InterPro" id="IPR006683">
    <property type="entry name" value="Thioestr_dom"/>
</dbReference>